<keyword evidence="2" id="KW-1185">Reference proteome</keyword>
<dbReference type="Proteomes" id="UP001289374">
    <property type="component" value="Unassembled WGS sequence"/>
</dbReference>
<name>A0AAE1WBJ2_9LAMI</name>
<proteinExistence type="predicted"/>
<evidence type="ECO:0008006" key="3">
    <source>
        <dbReference type="Google" id="ProtNLM"/>
    </source>
</evidence>
<gene>
    <name evidence="1" type="ORF">Sango_2088500</name>
</gene>
<comment type="caution">
    <text evidence="1">The sequence shown here is derived from an EMBL/GenBank/DDBJ whole genome shotgun (WGS) entry which is preliminary data.</text>
</comment>
<reference evidence="1" key="1">
    <citation type="submission" date="2020-06" db="EMBL/GenBank/DDBJ databases">
        <authorList>
            <person name="Li T."/>
            <person name="Hu X."/>
            <person name="Zhang T."/>
            <person name="Song X."/>
            <person name="Zhang H."/>
            <person name="Dai N."/>
            <person name="Sheng W."/>
            <person name="Hou X."/>
            <person name="Wei L."/>
        </authorList>
    </citation>
    <scope>NUCLEOTIDE SEQUENCE</scope>
    <source>
        <strain evidence="1">K16</strain>
        <tissue evidence="1">Leaf</tissue>
    </source>
</reference>
<sequence>MDRPSRPSGARARSHPCLSRAQPAACTLAGALARQRASRVDSVGLLDPRSRSGDPLKINTPPLRGCGDFILAKTPQKCLSYSHHVHVTVMVPQVRGLISYYQSQESLSYRPSPRRLPYDDSRETLDALSRGPRLGTFQISPQRLVSWPPSNAQPNPLDLLIWIFSFGYNQKRLAPRCALKVDLRKVYDIVEWGILLATMKLFGFFDQFILWIEECVTTTSYSVCLNGNIMSSLPGHVGYDWENRCLPIYLLSSWRATKCLLHFLGCILTPIKVSSLSQSRHLEPLLIKIDKCLKRWEGELFVRSRSVCDASFGRAIRVGDPRHNLRSLIHSASQLFGDGFGSLGYTIIGSLAFFRRQRGGEAAM</sequence>
<reference evidence="1" key="2">
    <citation type="journal article" date="2024" name="Plant">
        <title>Genomic evolution and insights into agronomic trait innovations of Sesamum species.</title>
        <authorList>
            <person name="Miao H."/>
            <person name="Wang L."/>
            <person name="Qu L."/>
            <person name="Liu H."/>
            <person name="Sun Y."/>
            <person name="Le M."/>
            <person name="Wang Q."/>
            <person name="Wei S."/>
            <person name="Zheng Y."/>
            <person name="Lin W."/>
            <person name="Duan Y."/>
            <person name="Cao H."/>
            <person name="Xiong S."/>
            <person name="Wang X."/>
            <person name="Wei L."/>
            <person name="Li C."/>
            <person name="Ma Q."/>
            <person name="Ju M."/>
            <person name="Zhao R."/>
            <person name="Li G."/>
            <person name="Mu C."/>
            <person name="Tian Q."/>
            <person name="Mei H."/>
            <person name="Zhang T."/>
            <person name="Gao T."/>
            <person name="Zhang H."/>
        </authorList>
    </citation>
    <scope>NUCLEOTIDE SEQUENCE</scope>
    <source>
        <strain evidence="1">K16</strain>
    </source>
</reference>
<protein>
    <recommendedName>
        <fullName evidence="3">Reverse transcriptase domain-containing protein</fullName>
    </recommendedName>
</protein>
<dbReference type="EMBL" id="JACGWL010000012">
    <property type="protein sequence ID" value="KAK4390252.1"/>
    <property type="molecule type" value="Genomic_DNA"/>
</dbReference>
<dbReference type="AlphaFoldDB" id="A0AAE1WBJ2"/>
<accession>A0AAE1WBJ2</accession>
<evidence type="ECO:0000313" key="2">
    <source>
        <dbReference type="Proteomes" id="UP001289374"/>
    </source>
</evidence>
<evidence type="ECO:0000313" key="1">
    <source>
        <dbReference type="EMBL" id="KAK4390252.1"/>
    </source>
</evidence>
<organism evidence="1 2">
    <name type="scientific">Sesamum angolense</name>
    <dbReference type="NCBI Taxonomy" id="2727404"/>
    <lineage>
        <taxon>Eukaryota</taxon>
        <taxon>Viridiplantae</taxon>
        <taxon>Streptophyta</taxon>
        <taxon>Embryophyta</taxon>
        <taxon>Tracheophyta</taxon>
        <taxon>Spermatophyta</taxon>
        <taxon>Magnoliopsida</taxon>
        <taxon>eudicotyledons</taxon>
        <taxon>Gunneridae</taxon>
        <taxon>Pentapetalae</taxon>
        <taxon>asterids</taxon>
        <taxon>lamiids</taxon>
        <taxon>Lamiales</taxon>
        <taxon>Pedaliaceae</taxon>
        <taxon>Sesamum</taxon>
    </lineage>
</organism>